<sequence>MRLCKIARVLSCIMVLGLSSSVVFADATSQLKQQATPQTGGAELFGLKVNDLSKQTLEKQLSRMGLQPYPSYKKDVVSYSLGPKGILGIKELDITFNDYDYIRHANLAGVVKNTHERQKLGELLEKKYGEPNVGFIKNGYGRARWYFKDGTYIELHNTTFDVSISYVDEDPKVPSESGTIDVEALSKQTQ</sequence>
<protein>
    <recommendedName>
        <fullName evidence="4">Uridine kinase</fullName>
    </recommendedName>
</protein>
<evidence type="ECO:0008006" key="4">
    <source>
        <dbReference type="Google" id="ProtNLM"/>
    </source>
</evidence>
<dbReference type="EMBL" id="FLOB01000012">
    <property type="protein sequence ID" value="SBS36377.1"/>
    <property type="molecule type" value="Genomic_DNA"/>
</dbReference>
<dbReference type="Proteomes" id="UP000092544">
    <property type="component" value="Unassembled WGS sequence"/>
</dbReference>
<dbReference type="OrthoDB" id="6105256at2"/>
<dbReference type="STRING" id="1792290.MSP8886_03675"/>
<reference evidence="2 3" key="1">
    <citation type="submission" date="2016-06" db="EMBL/GenBank/DDBJ databases">
        <authorList>
            <person name="Kjaerup R.B."/>
            <person name="Dalgaard T.S."/>
            <person name="Juul-Madsen H.R."/>
        </authorList>
    </citation>
    <scope>NUCLEOTIDE SEQUENCE [LARGE SCALE GENOMIC DNA]</scope>
    <source>
        <strain evidence="2 3">CECT 8886</strain>
    </source>
</reference>
<evidence type="ECO:0000256" key="1">
    <source>
        <dbReference type="SAM" id="SignalP"/>
    </source>
</evidence>
<keyword evidence="1" id="KW-0732">Signal</keyword>
<evidence type="ECO:0000313" key="2">
    <source>
        <dbReference type="EMBL" id="SBS36377.1"/>
    </source>
</evidence>
<feature type="chain" id="PRO_5008379199" description="Uridine kinase" evidence="1">
    <location>
        <begin position="26"/>
        <end position="190"/>
    </location>
</feature>
<name>A0A1A8TQ20_9GAMM</name>
<keyword evidence="3" id="KW-1185">Reference proteome</keyword>
<evidence type="ECO:0000313" key="3">
    <source>
        <dbReference type="Proteomes" id="UP000092544"/>
    </source>
</evidence>
<proteinExistence type="predicted"/>
<organism evidence="2 3">
    <name type="scientific">Marinomonas spartinae</name>
    <dbReference type="NCBI Taxonomy" id="1792290"/>
    <lineage>
        <taxon>Bacteria</taxon>
        <taxon>Pseudomonadati</taxon>
        <taxon>Pseudomonadota</taxon>
        <taxon>Gammaproteobacteria</taxon>
        <taxon>Oceanospirillales</taxon>
        <taxon>Oceanospirillaceae</taxon>
        <taxon>Marinomonas</taxon>
    </lineage>
</organism>
<dbReference type="RefSeq" id="WP_067019214.1">
    <property type="nucleotide sequence ID" value="NZ_FLOB01000012.1"/>
</dbReference>
<gene>
    <name evidence="2" type="ORF">MSP8886_03675</name>
</gene>
<accession>A0A1A8TQ20</accession>
<dbReference type="AlphaFoldDB" id="A0A1A8TQ20"/>
<feature type="signal peptide" evidence="1">
    <location>
        <begin position="1"/>
        <end position="25"/>
    </location>
</feature>